<dbReference type="Proteomes" id="UP000549250">
    <property type="component" value="Unassembled WGS sequence"/>
</dbReference>
<feature type="transmembrane region" description="Helical" evidence="1">
    <location>
        <begin position="29"/>
        <end position="47"/>
    </location>
</feature>
<sequence>MSKKDTLYTDVITSETVNGAAVSSQTNKALAWIAGTLVTFTLFDILFESPNRLVDGMMTNMCWGEAYSQMGPYGNPLKDACQAMSRDFETKYGPSIFVIRQ</sequence>
<proteinExistence type="predicted"/>
<comment type="caution">
    <text evidence="2">The sequence shown here is derived from an EMBL/GenBank/DDBJ whole genome shotgun (WGS) entry which is preliminary data.</text>
</comment>
<reference evidence="2 3" key="1">
    <citation type="submission" date="2020-08" db="EMBL/GenBank/DDBJ databases">
        <title>Genomic Encyclopedia of Type Strains, Phase III (KMG-III): the genomes of soil and plant-associated and newly described type strains.</title>
        <authorList>
            <person name="Whitman W."/>
        </authorList>
    </citation>
    <scope>NUCLEOTIDE SEQUENCE [LARGE SCALE GENOMIC DNA]</scope>
    <source>
        <strain evidence="2 3">CECT 4462</strain>
    </source>
</reference>
<keyword evidence="1" id="KW-0812">Transmembrane</keyword>
<evidence type="ECO:0000256" key="1">
    <source>
        <dbReference type="SAM" id="Phobius"/>
    </source>
</evidence>
<accession>A0A839T7C2</accession>
<protein>
    <submittedName>
        <fullName evidence="2">Uncharacterized protein</fullName>
    </submittedName>
</protein>
<keyword evidence="1" id="KW-0472">Membrane</keyword>
<dbReference type="AlphaFoldDB" id="A0A839T7C2"/>
<evidence type="ECO:0000313" key="3">
    <source>
        <dbReference type="Proteomes" id="UP000549250"/>
    </source>
</evidence>
<organism evidence="2 3">
    <name type="scientific">Azomonas macrocytogenes</name>
    <name type="common">Azotobacter macrocytogenes</name>
    <dbReference type="NCBI Taxonomy" id="69962"/>
    <lineage>
        <taxon>Bacteria</taxon>
        <taxon>Pseudomonadati</taxon>
        <taxon>Pseudomonadota</taxon>
        <taxon>Gammaproteobacteria</taxon>
        <taxon>Pseudomonadales</taxon>
        <taxon>Pseudomonadaceae</taxon>
        <taxon>Azomonas</taxon>
    </lineage>
</organism>
<keyword evidence="1" id="KW-1133">Transmembrane helix</keyword>
<dbReference type="EMBL" id="JACHXI010000036">
    <property type="protein sequence ID" value="MBB3105362.1"/>
    <property type="molecule type" value="Genomic_DNA"/>
</dbReference>
<keyword evidence="3" id="KW-1185">Reference proteome</keyword>
<evidence type="ECO:0000313" key="2">
    <source>
        <dbReference type="EMBL" id="MBB3105362.1"/>
    </source>
</evidence>
<dbReference type="RefSeq" id="WP_183168196.1">
    <property type="nucleotide sequence ID" value="NZ_JACHXI010000036.1"/>
</dbReference>
<gene>
    <name evidence="2" type="ORF">FHR87_003798</name>
</gene>
<name>A0A839T7C2_AZOMA</name>